<sequence>MTTLTFIFLTLLTWTVLSGSWLSLNCLKLRLSSHDDETKSFSSSALYQNAVIHTLQLTVTCERFLGMRDVITEDCTSMFVSGCVNTCKRVQDAVSEEEQHRKSCKSDIQQLWVCFQSKSSCLSHRTQIMSKVNATLCSMETFLTQAGNVNSGWPYASTWKVDAGFLATVLLFGTYMKRMILSANSVPPGSDSNSTMMMLLIMTLHRFSPSVIIQQLSAALDSVFYCHVCVVYM</sequence>
<comment type="caution">
    <text evidence="2">The sequence shown here is derived from an EMBL/GenBank/DDBJ whole genome shotgun (WGS) entry which is preliminary data.</text>
</comment>
<dbReference type="Proteomes" id="UP000693946">
    <property type="component" value="Linkage Group LG8"/>
</dbReference>
<dbReference type="EMBL" id="JAGKHQ010000020">
    <property type="protein sequence ID" value="KAG7478848.1"/>
    <property type="molecule type" value="Genomic_DNA"/>
</dbReference>
<feature type="signal peptide" evidence="1">
    <location>
        <begin position="1"/>
        <end position="18"/>
    </location>
</feature>
<organism evidence="2 3">
    <name type="scientific">Solea senegalensis</name>
    <name type="common">Senegalese sole</name>
    <dbReference type="NCBI Taxonomy" id="28829"/>
    <lineage>
        <taxon>Eukaryota</taxon>
        <taxon>Metazoa</taxon>
        <taxon>Chordata</taxon>
        <taxon>Craniata</taxon>
        <taxon>Vertebrata</taxon>
        <taxon>Euteleostomi</taxon>
        <taxon>Actinopterygii</taxon>
        <taxon>Neopterygii</taxon>
        <taxon>Teleostei</taxon>
        <taxon>Neoteleostei</taxon>
        <taxon>Acanthomorphata</taxon>
        <taxon>Carangaria</taxon>
        <taxon>Pleuronectiformes</taxon>
        <taxon>Pleuronectoidei</taxon>
        <taxon>Soleidae</taxon>
        <taxon>Solea</taxon>
    </lineage>
</organism>
<evidence type="ECO:0000313" key="3">
    <source>
        <dbReference type="Proteomes" id="UP000693946"/>
    </source>
</evidence>
<evidence type="ECO:0000256" key="1">
    <source>
        <dbReference type="SAM" id="SignalP"/>
    </source>
</evidence>
<accession>A0AAV6PX52</accession>
<gene>
    <name evidence="2" type="ORF">JOB18_010162</name>
</gene>
<protein>
    <submittedName>
        <fullName evidence="2">Uncharacterized protein</fullName>
    </submittedName>
</protein>
<reference evidence="2 3" key="1">
    <citation type="journal article" date="2021" name="Sci. Rep.">
        <title>Chromosome anchoring in Senegalese sole (Solea senegalensis) reveals sex-associated markers and genome rearrangements in flatfish.</title>
        <authorList>
            <person name="Guerrero-Cozar I."/>
            <person name="Gomez-Garrido J."/>
            <person name="Berbel C."/>
            <person name="Martinez-Blanch J.F."/>
            <person name="Alioto T."/>
            <person name="Claros M.G."/>
            <person name="Gagnaire P.A."/>
            <person name="Manchado M."/>
        </authorList>
    </citation>
    <scope>NUCLEOTIDE SEQUENCE [LARGE SCALE GENOMIC DNA]</scope>
    <source>
        <strain evidence="2">Sse05_10M</strain>
    </source>
</reference>
<evidence type="ECO:0000313" key="2">
    <source>
        <dbReference type="EMBL" id="KAG7478848.1"/>
    </source>
</evidence>
<keyword evidence="3" id="KW-1185">Reference proteome</keyword>
<name>A0AAV6PX52_SOLSE</name>
<keyword evidence="1" id="KW-0732">Signal</keyword>
<proteinExistence type="predicted"/>
<feature type="chain" id="PRO_5043518242" evidence="1">
    <location>
        <begin position="19"/>
        <end position="233"/>
    </location>
</feature>
<dbReference type="AlphaFoldDB" id="A0AAV6PX52"/>